<comment type="cofactor">
    <cofactor evidence="1">
        <name>FMN</name>
        <dbReference type="ChEBI" id="CHEBI:58210"/>
    </cofactor>
</comment>
<dbReference type="OrthoDB" id="353581at2"/>
<dbReference type="SMART" id="SM00900">
    <property type="entry name" value="FMN_bind"/>
    <property type="match status" value="2"/>
</dbReference>
<dbReference type="EMBL" id="WKPJ01000023">
    <property type="protein sequence ID" value="MSA90303.1"/>
    <property type="molecule type" value="Genomic_DNA"/>
</dbReference>
<evidence type="ECO:0000256" key="2">
    <source>
        <dbReference type="ARBA" id="ARBA00001974"/>
    </source>
</evidence>
<dbReference type="Gene3D" id="3.50.50.60">
    <property type="entry name" value="FAD/NAD(P)-binding domain"/>
    <property type="match status" value="1"/>
</dbReference>
<feature type="signal peptide" evidence="9">
    <location>
        <begin position="1"/>
        <end position="33"/>
    </location>
</feature>
<comment type="cofactor">
    <cofactor evidence="2">
        <name>FAD</name>
        <dbReference type="ChEBI" id="CHEBI:57692"/>
    </cofactor>
</comment>
<evidence type="ECO:0000256" key="8">
    <source>
        <dbReference type="ARBA" id="ARBA00049922"/>
    </source>
</evidence>
<dbReference type="Proteomes" id="UP000480929">
    <property type="component" value="Unassembled WGS sequence"/>
</dbReference>
<name>A0A6N7S8T8_9FIRM</name>
<dbReference type="Gene3D" id="3.90.1010.20">
    <property type="match status" value="2"/>
</dbReference>
<dbReference type="SUPFAM" id="SSF51905">
    <property type="entry name" value="FAD/NAD(P)-binding domain"/>
    <property type="match status" value="1"/>
</dbReference>
<dbReference type="SUPFAM" id="SSF56425">
    <property type="entry name" value="Succinate dehydrogenase/fumarate reductase flavoprotein, catalytic domain"/>
    <property type="match status" value="1"/>
</dbReference>
<accession>A0A6N7S8T8</accession>
<keyword evidence="9" id="KW-0732">Signal</keyword>
<evidence type="ECO:0000313" key="14">
    <source>
        <dbReference type="Proteomes" id="UP000480929"/>
    </source>
</evidence>
<dbReference type="InterPro" id="IPR007329">
    <property type="entry name" value="FMN-bd"/>
</dbReference>
<dbReference type="Gene3D" id="3.90.700.10">
    <property type="entry name" value="Succinate dehydrogenase/fumarate reductase flavoprotein, catalytic domain"/>
    <property type="match status" value="1"/>
</dbReference>
<dbReference type="PANTHER" id="PTHR43400">
    <property type="entry name" value="FUMARATE REDUCTASE"/>
    <property type="match status" value="1"/>
</dbReference>
<dbReference type="GO" id="GO:0010181">
    <property type="term" value="F:FMN binding"/>
    <property type="evidence" value="ECO:0007669"/>
    <property type="project" value="InterPro"/>
</dbReference>
<proteinExistence type="predicted"/>
<reference evidence="13 14" key="1">
    <citation type="journal article" date="2019" name="Nat. Med.">
        <title>A library of human gut bacterial isolates paired with longitudinal multiomics data enables mechanistic microbiome research.</title>
        <authorList>
            <person name="Poyet M."/>
            <person name="Groussin M."/>
            <person name="Gibbons S.M."/>
            <person name="Avila-Pacheco J."/>
            <person name="Jiang X."/>
            <person name="Kearney S.M."/>
            <person name="Perrotta A.R."/>
            <person name="Berdy B."/>
            <person name="Zhao S."/>
            <person name="Lieberman T.D."/>
            <person name="Swanson P.K."/>
            <person name="Smith M."/>
            <person name="Roesemann S."/>
            <person name="Alexander J.E."/>
            <person name="Rich S.A."/>
            <person name="Livny J."/>
            <person name="Vlamakis H."/>
            <person name="Clish C."/>
            <person name="Bullock K."/>
            <person name="Deik A."/>
            <person name="Scott J."/>
            <person name="Pierce K.A."/>
            <person name="Xavier R.J."/>
            <person name="Alm E.J."/>
        </authorList>
    </citation>
    <scope>NUCLEOTIDE SEQUENCE [LARGE SCALE GENOMIC DNA]</scope>
    <source>
        <strain evidence="11 13">BIOML-A4</strain>
        <strain evidence="12 14">BIOML-A5</strain>
    </source>
</reference>
<dbReference type="GO" id="GO:0033765">
    <property type="term" value="F:steroid dehydrogenase activity, acting on the CH-CH group of donors"/>
    <property type="evidence" value="ECO:0007669"/>
    <property type="project" value="UniProtKB-ARBA"/>
</dbReference>
<evidence type="ECO:0000313" key="11">
    <source>
        <dbReference type="EMBL" id="MSA90303.1"/>
    </source>
</evidence>
<keyword evidence="5" id="KW-0285">Flavoprotein</keyword>
<dbReference type="InterPro" id="IPR027477">
    <property type="entry name" value="Succ_DH/fumarate_Rdtase_cat_sf"/>
</dbReference>
<evidence type="ECO:0000256" key="4">
    <source>
        <dbReference type="ARBA" id="ARBA00015872"/>
    </source>
</evidence>
<sequence length="689" mass="71771">MQCENVIMTLEGRKMKKITTSLLALLMILSVTACSSVQEETFEGSAQGYGGTVTAKVTFKADKMTSVAVVAPDETEGVGSRAVEELPEKIVAANSADVDVCAGATMTSKAILSAVKQAIGKKNGETGSTTAMTEGTYSAVVAGHNGEMTVETTVDSTSILEVKIISHTETYGIGYGSVMTPVEVLPQRIVEHQTLNVDNVSAATVTSSAIKAGVRDCLTQAGASETAMSEAAPKANPTEAEYTVDIAVIGGGAAGLTAANTALDEGKTVLLVEKMGITGGSTVQSGGNIFAAGTSAQKANGIEDSAEDLNQFLMSYDEDQLLNAEMIQDYAEHIAEDLDYLADQGVQVTYVTTAQPTLTPNRLHLTSPKNEIASGIGGGITVPLTKSMLEKGGTLLLETRAEALLTDEQGQVIGVQAVNQSGETVTIHAHSVILTTGGYGSNPEMTARFASFNPIFNSAASSTGDGLTMAGEVGAQIFDSNGLQLQYVDFNTGETGSTASGLVVDMQGKRLANEHSYQSVSAEAFKRENSAVNYYITATKDGVCAEPYPTVQYGVTLENAVKASSLEELATLIKVDPAVLKATVERYNDLCAKGPDEDFAKPADWMIPVEGDTYYAFARYPVAAATFGGLVIDAQGRVLNQDNKPISGLYAAGEVALTGVFANVYPSCGLAIGNSIHMARNAAVTACGE</sequence>
<dbReference type="EC" id="1.3.99.33" evidence="3"/>
<dbReference type="InterPro" id="IPR050315">
    <property type="entry name" value="FAD-oxidoreductase_2"/>
</dbReference>
<evidence type="ECO:0000259" key="10">
    <source>
        <dbReference type="SMART" id="SM00900"/>
    </source>
</evidence>
<comment type="caution">
    <text evidence="11">The sequence shown here is derived from an EMBL/GenBank/DDBJ whole genome shotgun (WGS) entry which is preliminary data.</text>
</comment>
<evidence type="ECO:0000256" key="5">
    <source>
        <dbReference type="ARBA" id="ARBA00022630"/>
    </source>
</evidence>
<dbReference type="EMBL" id="WKPI01000025">
    <property type="protein sequence ID" value="MSC34033.1"/>
    <property type="molecule type" value="Genomic_DNA"/>
</dbReference>
<comment type="catalytic activity">
    <reaction evidence="8">
        <text>dihydrourocanate + A = urocanate + AH2</text>
        <dbReference type="Rhea" id="RHEA:36059"/>
        <dbReference type="ChEBI" id="CHEBI:13193"/>
        <dbReference type="ChEBI" id="CHEBI:17499"/>
        <dbReference type="ChEBI" id="CHEBI:27247"/>
        <dbReference type="ChEBI" id="CHEBI:72991"/>
        <dbReference type="EC" id="1.3.99.33"/>
    </reaction>
</comment>
<feature type="domain" description="FMN-binding" evidence="10">
    <location>
        <begin position="48"/>
        <end position="122"/>
    </location>
</feature>
<gene>
    <name evidence="12" type="ORF">GKD88_12970</name>
    <name evidence="11" type="ORF">GKE08_13300</name>
</gene>
<evidence type="ECO:0000313" key="12">
    <source>
        <dbReference type="EMBL" id="MSC34033.1"/>
    </source>
</evidence>
<dbReference type="GO" id="GO:0008202">
    <property type="term" value="P:steroid metabolic process"/>
    <property type="evidence" value="ECO:0007669"/>
    <property type="project" value="UniProtKB-ARBA"/>
</dbReference>
<evidence type="ECO:0000256" key="3">
    <source>
        <dbReference type="ARBA" id="ARBA00013137"/>
    </source>
</evidence>
<evidence type="ECO:0000256" key="9">
    <source>
        <dbReference type="SAM" id="SignalP"/>
    </source>
</evidence>
<dbReference type="InterPro" id="IPR036188">
    <property type="entry name" value="FAD/NAD-bd_sf"/>
</dbReference>
<dbReference type="InterPro" id="IPR003953">
    <property type="entry name" value="FAD-dep_OxRdtase_2_FAD-bd"/>
</dbReference>
<organism evidence="11 13">
    <name type="scientific">Holdemania massiliensis</name>
    <dbReference type="NCBI Taxonomy" id="1468449"/>
    <lineage>
        <taxon>Bacteria</taxon>
        <taxon>Bacillati</taxon>
        <taxon>Bacillota</taxon>
        <taxon>Erysipelotrichia</taxon>
        <taxon>Erysipelotrichales</taxon>
        <taxon>Erysipelotrichaceae</taxon>
        <taxon>Holdemania</taxon>
    </lineage>
</organism>
<dbReference type="Pfam" id="PF04205">
    <property type="entry name" value="FMN_bind"/>
    <property type="match status" value="2"/>
</dbReference>
<evidence type="ECO:0000256" key="1">
    <source>
        <dbReference type="ARBA" id="ARBA00001917"/>
    </source>
</evidence>
<feature type="domain" description="FMN-binding" evidence="10">
    <location>
        <begin position="143"/>
        <end position="221"/>
    </location>
</feature>
<feature type="chain" id="PRO_5039561810" description="Urocanate reductase" evidence="9">
    <location>
        <begin position="34"/>
        <end position="689"/>
    </location>
</feature>
<evidence type="ECO:0000256" key="6">
    <source>
        <dbReference type="ARBA" id="ARBA00022827"/>
    </source>
</evidence>
<dbReference type="PANTHER" id="PTHR43400:SF10">
    <property type="entry name" value="3-OXOSTEROID 1-DEHYDROGENASE"/>
    <property type="match status" value="1"/>
</dbReference>
<keyword evidence="14" id="KW-1185">Reference proteome</keyword>
<dbReference type="AlphaFoldDB" id="A0A6N7S8T8"/>
<dbReference type="Pfam" id="PF00890">
    <property type="entry name" value="FAD_binding_2"/>
    <property type="match status" value="1"/>
</dbReference>
<protein>
    <recommendedName>
        <fullName evidence="4">Urocanate reductase</fullName>
        <ecNumber evidence="3">1.3.99.33</ecNumber>
    </recommendedName>
</protein>
<keyword evidence="6" id="KW-0274">FAD</keyword>
<dbReference type="Proteomes" id="UP000433575">
    <property type="component" value="Unassembled WGS sequence"/>
</dbReference>
<keyword evidence="7" id="KW-0560">Oxidoreductase</keyword>
<evidence type="ECO:0000256" key="7">
    <source>
        <dbReference type="ARBA" id="ARBA00023002"/>
    </source>
</evidence>
<dbReference type="GO" id="GO:0016020">
    <property type="term" value="C:membrane"/>
    <property type="evidence" value="ECO:0007669"/>
    <property type="project" value="InterPro"/>
</dbReference>
<evidence type="ECO:0000313" key="13">
    <source>
        <dbReference type="Proteomes" id="UP000433575"/>
    </source>
</evidence>